<dbReference type="VEuPathDB" id="FungiDB:CIMG_11765"/>
<dbReference type="OMA" id="RQPGDAW"/>
<protein>
    <submittedName>
        <fullName evidence="2">Uncharacterized protein</fullName>
    </submittedName>
</protein>
<feature type="region of interest" description="Disordered" evidence="1">
    <location>
        <begin position="27"/>
        <end position="53"/>
    </location>
</feature>
<evidence type="ECO:0000313" key="3">
    <source>
        <dbReference type="Proteomes" id="UP000001261"/>
    </source>
</evidence>
<sequence>MYLLEDEKRNASCPILLTTLPRDHRNLHCTNLESPTSMSRSRQPGDAWANSQGTEKVRSYRQCLVPLEHGILNIPQPSVGLLPKNLAGSTTFNDKA</sequence>
<gene>
    <name evidence="2" type="ORF">CIMG_11765</name>
</gene>
<accession>A0A0D8JTG2</accession>
<reference evidence="3" key="2">
    <citation type="journal article" date="2010" name="Genome Res.">
        <title>Population genomic sequencing of Coccidioides fungi reveals recent hybridization and transposon control.</title>
        <authorList>
            <person name="Neafsey D.E."/>
            <person name="Barker B.M."/>
            <person name="Sharpton T.J."/>
            <person name="Stajich J.E."/>
            <person name="Park D.J."/>
            <person name="Whiston E."/>
            <person name="Hung C.-Y."/>
            <person name="McMahan C."/>
            <person name="White J."/>
            <person name="Sykes S."/>
            <person name="Heiman D."/>
            <person name="Young S."/>
            <person name="Zeng Q."/>
            <person name="Abouelleil A."/>
            <person name="Aftuck L."/>
            <person name="Bessette D."/>
            <person name="Brown A."/>
            <person name="FitzGerald M."/>
            <person name="Lui A."/>
            <person name="Macdonald J.P."/>
            <person name="Priest M."/>
            <person name="Orbach M.J."/>
            <person name="Galgiani J.N."/>
            <person name="Kirkland T.N."/>
            <person name="Cole G.T."/>
            <person name="Birren B.W."/>
            <person name="Henn M.R."/>
            <person name="Taylor J.W."/>
            <person name="Rounsley S.D."/>
        </authorList>
    </citation>
    <scope>GENOME REANNOTATION</scope>
    <source>
        <strain evidence="3">RS</strain>
    </source>
</reference>
<keyword evidence="3" id="KW-1185">Reference proteome</keyword>
<organism evidence="2 3">
    <name type="scientific">Coccidioides immitis (strain RS)</name>
    <name type="common">Valley fever fungus</name>
    <dbReference type="NCBI Taxonomy" id="246410"/>
    <lineage>
        <taxon>Eukaryota</taxon>
        <taxon>Fungi</taxon>
        <taxon>Dikarya</taxon>
        <taxon>Ascomycota</taxon>
        <taxon>Pezizomycotina</taxon>
        <taxon>Eurotiomycetes</taxon>
        <taxon>Eurotiomycetidae</taxon>
        <taxon>Onygenales</taxon>
        <taxon>Onygenaceae</taxon>
        <taxon>Coccidioides</taxon>
    </lineage>
</organism>
<dbReference type="RefSeq" id="XP_012214106.1">
    <property type="nucleotide sequence ID" value="XM_012358683.1"/>
</dbReference>
<dbReference type="KEGG" id="cim:CIMG_11765"/>
<dbReference type="GeneID" id="24163869"/>
<evidence type="ECO:0000256" key="1">
    <source>
        <dbReference type="SAM" id="MobiDB-lite"/>
    </source>
</evidence>
<feature type="compositionally biased region" description="Polar residues" evidence="1">
    <location>
        <begin position="28"/>
        <end position="42"/>
    </location>
</feature>
<reference evidence="3" key="1">
    <citation type="journal article" date="2009" name="Genome Res.">
        <title>Comparative genomic analyses of the human fungal pathogens Coccidioides and their relatives.</title>
        <authorList>
            <person name="Sharpton T.J."/>
            <person name="Stajich J.E."/>
            <person name="Rounsley S.D."/>
            <person name="Gardner M.J."/>
            <person name="Wortman J.R."/>
            <person name="Jordar V.S."/>
            <person name="Maiti R."/>
            <person name="Kodira C.D."/>
            <person name="Neafsey D.E."/>
            <person name="Zeng Q."/>
            <person name="Hung C.-Y."/>
            <person name="McMahan C."/>
            <person name="Muszewska A."/>
            <person name="Grynberg M."/>
            <person name="Mandel M.A."/>
            <person name="Kellner E.M."/>
            <person name="Barker B.M."/>
            <person name="Galgiani J.N."/>
            <person name="Orbach M.J."/>
            <person name="Kirkland T.N."/>
            <person name="Cole G.T."/>
            <person name="Henn M.R."/>
            <person name="Birren B.W."/>
            <person name="Taylor J.W."/>
        </authorList>
    </citation>
    <scope>NUCLEOTIDE SEQUENCE [LARGE SCALE GENOMIC DNA]</scope>
    <source>
        <strain evidence="3">RS</strain>
    </source>
</reference>
<evidence type="ECO:0000313" key="2">
    <source>
        <dbReference type="EMBL" id="KJF60592.1"/>
    </source>
</evidence>
<dbReference type="AlphaFoldDB" id="A0A0D8JTG2"/>
<dbReference type="InParanoid" id="A0A0D8JTG2"/>
<proteinExistence type="predicted"/>
<dbReference type="EMBL" id="GG704912">
    <property type="protein sequence ID" value="KJF60592.1"/>
    <property type="molecule type" value="Genomic_DNA"/>
</dbReference>
<dbReference type="Proteomes" id="UP000001261">
    <property type="component" value="Unassembled WGS sequence"/>
</dbReference>
<name>A0A0D8JTG2_COCIM</name>